<comment type="caution">
    <text evidence="2">The sequence shown here is derived from an EMBL/GenBank/DDBJ whole genome shotgun (WGS) entry which is preliminary data.</text>
</comment>
<sequence>MLEFFLILVGFSEGVIIGSGLAAFLLVLKIIPRLIRFGSSNQYLKDYQAVVVLGAITATYFQFYTWQLPQIYLLNEVLTIIIGFIFGIFVGLIAAALTETLKALPILSKRVNLENRIKTLLFFLILGKVIGSLIYWFYPQLWS</sequence>
<dbReference type="InterPro" id="IPR020144">
    <property type="entry name" value="SpoVAB"/>
</dbReference>
<name>A0A938XPU1_9FIRM</name>
<keyword evidence="1" id="KW-1133">Transmembrane helix</keyword>
<reference evidence="2" key="1">
    <citation type="submission" date="2021-01" db="EMBL/GenBank/DDBJ databases">
        <title>Genomic Encyclopedia of Type Strains, Phase IV (KMG-IV): sequencing the most valuable type-strain genomes for metagenomic binning, comparative biology and taxonomic classification.</title>
        <authorList>
            <person name="Goeker M."/>
        </authorList>
    </citation>
    <scope>NUCLEOTIDE SEQUENCE</scope>
    <source>
        <strain evidence="2">DSM 23230</strain>
    </source>
</reference>
<gene>
    <name evidence="2" type="ORF">JOC47_000093</name>
</gene>
<dbReference type="AlphaFoldDB" id="A0A938XPU1"/>
<feature type="transmembrane region" description="Helical" evidence="1">
    <location>
        <begin position="49"/>
        <end position="66"/>
    </location>
</feature>
<keyword evidence="1" id="KW-0812">Transmembrane</keyword>
<feature type="transmembrane region" description="Helical" evidence="1">
    <location>
        <begin position="6"/>
        <end position="28"/>
    </location>
</feature>
<feature type="transmembrane region" description="Helical" evidence="1">
    <location>
        <begin position="78"/>
        <end position="98"/>
    </location>
</feature>
<dbReference type="Proteomes" id="UP000774000">
    <property type="component" value="Unassembled WGS sequence"/>
</dbReference>
<dbReference type="Pfam" id="PF13782">
    <property type="entry name" value="SpoVAB"/>
    <property type="match status" value="1"/>
</dbReference>
<organism evidence="2 3">
    <name type="scientific">Halanaerobacter jeridensis</name>
    <dbReference type="NCBI Taxonomy" id="706427"/>
    <lineage>
        <taxon>Bacteria</taxon>
        <taxon>Bacillati</taxon>
        <taxon>Bacillota</taxon>
        <taxon>Clostridia</taxon>
        <taxon>Halanaerobiales</taxon>
        <taxon>Halobacteroidaceae</taxon>
        <taxon>Halanaerobacter</taxon>
    </lineage>
</organism>
<dbReference type="RefSeq" id="WP_204699992.1">
    <property type="nucleotide sequence ID" value="NZ_JAFBDQ010000001.1"/>
</dbReference>
<accession>A0A938XPU1</accession>
<keyword evidence="1" id="KW-0472">Membrane</keyword>
<keyword evidence="3" id="KW-1185">Reference proteome</keyword>
<evidence type="ECO:0000313" key="2">
    <source>
        <dbReference type="EMBL" id="MBM7555269.1"/>
    </source>
</evidence>
<dbReference type="EMBL" id="JAFBDQ010000001">
    <property type="protein sequence ID" value="MBM7555269.1"/>
    <property type="molecule type" value="Genomic_DNA"/>
</dbReference>
<protein>
    <submittedName>
        <fullName evidence="2">Stage V sporulation protein AB</fullName>
    </submittedName>
</protein>
<feature type="transmembrane region" description="Helical" evidence="1">
    <location>
        <begin position="119"/>
        <end position="138"/>
    </location>
</feature>
<proteinExistence type="predicted"/>
<evidence type="ECO:0000313" key="3">
    <source>
        <dbReference type="Proteomes" id="UP000774000"/>
    </source>
</evidence>
<evidence type="ECO:0000256" key="1">
    <source>
        <dbReference type="SAM" id="Phobius"/>
    </source>
</evidence>